<dbReference type="InterPro" id="IPR013792">
    <property type="entry name" value="RNA3'P_cycl/enolpyr_Trfase_a/b"/>
</dbReference>
<reference evidence="3 4" key="1">
    <citation type="submission" date="2019-03" db="EMBL/GenBank/DDBJ databases">
        <title>Draft Genome Sequence of Massilia arenosa sp. nov., a Novel Massilia Species Isolated from a Sandy-loam Maize Soil.</title>
        <authorList>
            <person name="Raths R."/>
            <person name="Peta V."/>
            <person name="Bucking H."/>
        </authorList>
    </citation>
    <scope>NUCLEOTIDE SEQUENCE [LARGE SCALE GENOMIC DNA]</scope>
    <source>
        <strain evidence="3 4">MC02</strain>
    </source>
</reference>
<dbReference type="AlphaFoldDB" id="A0A4Y9S5X2"/>
<dbReference type="PANTHER" id="PTHR21090:SF5">
    <property type="entry name" value="PENTAFUNCTIONAL AROM POLYPEPTIDE"/>
    <property type="match status" value="1"/>
</dbReference>
<accession>A0A4Y9S5X2</accession>
<evidence type="ECO:0000313" key="3">
    <source>
        <dbReference type="EMBL" id="TFW16889.1"/>
    </source>
</evidence>
<comment type="caution">
    <text evidence="3">The sequence shown here is derived from an EMBL/GenBank/DDBJ whole genome shotgun (WGS) entry which is preliminary data.</text>
</comment>
<keyword evidence="4" id="KW-1185">Reference proteome</keyword>
<feature type="domain" description="Enolpyruvate transferase" evidence="2">
    <location>
        <begin position="13"/>
        <end position="70"/>
    </location>
</feature>
<organism evidence="3 4">
    <name type="scientific">Zemynaea arenosa</name>
    <dbReference type="NCBI Taxonomy" id="2561931"/>
    <lineage>
        <taxon>Bacteria</taxon>
        <taxon>Pseudomonadati</taxon>
        <taxon>Pseudomonadota</taxon>
        <taxon>Betaproteobacteria</taxon>
        <taxon>Burkholderiales</taxon>
        <taxon>Oxalobacteraceae</taxon>
        <taxon>Telluria group</taxon>
        <taxon>Zemynaea</taxon>
    </lineage>
</organism>
<name>A0A4Y9S5X2_9BURK</name>
<dbReference type="EMBL" id="SPVF01000198">
    <property type="protein sequence ID" value="TFW16889.1"/>
    <property type="molecule type" value="Genomic_DNA"/>
</dbReference>
<dbReference type="GO" id="GO:0003866">
    <property type="term" value="F:3-phosphoshikimate 1-carboxyvinyltransferase activity"/>
    <property type="evidence" value="ECO:0007669"/>
    <property type="project" value="TreeGrafter"/>
</dbReference>
<dbReference type="SUPFAM" id="SSF55205">
    <property type="entry name" value="EPT/RTPC-like"/>
    <property type="match status" value="1"/>
</dbReference>
<evidence type="ECO:0000259" key="2">
    <source>
        <dbReference type="Pfam" id="PF00275"/>
    </source>
</evidence>
<evidence type="ECO:0000256" key="1">
    <source>
        <dbReference type="ARBA" id="ARBA00022679"/>
    </source>
</evidence>
<dbReference type="Gene3D" id="3.65.10.10">
    <property type="entry name" value="Enolpyruvate transferase domain"/>
    <property type="match status" value="2"/>
</dbReference>
<feature type="non-terminal residue" evidence="3">
    <location>
        <position position="78"/>
    </location>
</feature>
<dbReference type="Pfam" id="PF00275">
    <property type="entry name" value="EPSP_synthase"/>
    <property type="match status" value="1"/>
</dbReference>
<dbReference type="GO" id="GO:0009423">
    <property type="term" value="P:chorismate biosynthetic process"/>
    <property type="evidence" value="ECO:0007669"/>
    <property type="project" value="TreeGrafter"/>
</dbReference>
<dbReference type="PANTHER" id="PTHR21090">
    <property type="entry name" value="AROM/DEHYDROQUINATE SYNTHASE"/>
    <property type="match status" value="1"/>
</dbReference>
<dbReference type="InterPro" id="IPR036968">
    <property type="entry name" value="Enolpyruvate_Tfrase_sf"/>
</dbReference>
<gene>
    <name evidence="3" type="ORF">E4L96_15425</name>
</gene>
<evidence type="ECO:0000313" key="4">
    <source>
        <dbReference type="Proteomes" id="UP000298438"/>
    </source>
</evidence>
<proteinExistence type="predicted"/>
<sequence>MTTYPEHLDLPTVARVKGTVKLPGSKSISNRTLLLAALAEGTTEIVDLLDSDDTRVMLAALRSLGIEWSEATGPSTSA</sequence>
<dbReference type="Proteomes" id="UP000298438">
    <property type="component" value="Unassembled WGS sequence"/>
</dbReference>
<keyword evidence="1 3" id="KW-0808">Transferase</keyword>
<dbReference type="InterPro" id="IPR001986">
    <property type="entry name" value="Enolpyruvate_Tfrase_dom"/>
</dbReference>
<protein>
    <submittedName>
        <fullName evidence="3">3-phosphoshikimate 1-carboxyvinyltransferase</fullName>
    </submittedName>
</protein>